<dbReference type="Pfam" id="PF13609">
    <property type="entry name" value="Porin_4"/>
    <property type="match status" value="1"/>
</dbReference>
<evidence type="ECO:0000256" key="3">
    <source>
        <dbReference type="ARBA" id="ARBA00023136"/>
    </source>
</evidence>
<name>A0ABV2SDN3_9GAMM</name>
<dbReference type="EMBL" id="JBEWTB010000002">
    <property type="protein sequence ID" value="MET4755867.1"/>
    <property type="molecule type" value="Genomic_DNA"/>
</dbReference>
<protein>
    <submittedName>
        <fullName evidence="6">Porin</fullName>
    </submittedName>
</protein>
<dbReference type="SUPFAM" id="SSF56935">
    <property type="entry name" value="Porins"/>
    <property type="match status" value="1"/>
</dbReference>
<gene>
    <name evidence="6" type="ORF">V5J35_001059</name>
</gene>
<evidence type="ECO:0000259" key="5">
    <source>
        <dbReference type="Pfam" id="PF13609"/>
    </source>
</evidence>
<feature type="chain" id="PRO_5045689478" evidence="4">
    <location>
        <begin position="21"/>
        <end position="374"/>
    </location>
</feature>
<comment type="caution">
    <text evidence="6">The sequence shown here is derived from an EMBL/GenBank/DDBJ whole genome shotgun (WGS) entry which is preliminary data.</text>
</comment>
<sequence length="374" mass="40328">MYKKLLAVAVASSVAVPAMALTAYDDGTDKLTIGGRVGVQSKTMDGDTELNNDSARINFGFEHKFSEDLTGFAMAEWGINAIDQYDEGSKKDLFSNRLGNIGVAHSTYGKVTAGKQWSVYYDIAGWTDMYAIGGGTSMGIYDGYSTDGGVNGTGRADDAISYRASVGGLNVGLQYQMRGTSGSDIDGTDQLVMDRAWERTGGGQAALSYDFDSGLSVGYTYSQTSFEQRENAHAQSAGIKFDTEQMYLAATYGKFKNHTNATLANRKPIGDEGSTGYVPTGHFDKKSTGIELFGQYNLQSVAGLSFYAGLNQLKVDEQHDGSDSDGKLDTKSLGALYRVGPMQLAAEYTVDDSKKHDGTSDADNYMTLQARYYF</sequence>
<dbReference type="CDD" id="cd00342">
    <property type="entry name" value="gram_neg_porins"/>
    <property type="match status" value="1"/>
</dbReference>
<feature type="domain" description="Porin" evidence="5">
    <location>
        <begin position="7"/>
        <end position="372"/>
    </location>
</feature>
<feature type="signal peptide" evidence="4">
    <location>
        <begin position="1"/>
        <end position="20"/>
    </location>
</feature>
<keyword evidence="7" id="KW-1185">Reference proteome</keyword>
<dbReference type="InterPro" id="IPR023614">
    <property type="entry name" value="Porin_dom_sf"/>
</dbReference>
<keyword evidence="2 4" id="KW-0732">Signal</keyword>
<evidence type="ECO:0000313" key="6">
    <source>
        <dbReference type="EMBL" id="MET4755867.1"/>
    </source>
</evidence>
<dbReference type="PANTHER" id="PTHR34501">
    <property type="entry name" value="PROTEIN YDDL-RELATED"/>
    <property type="match status" value="1"/>
</dbReference>
<dbReference type="PANTHER" id="PTHR34501:SF2">
    <property type="entry name" value="OUTER MEMBRANE PORIN F-RELATED"/>
    <property type="match status" value="1"/>
</dbReference>
<dbReference type="RefSeq" id="WP_354010246.1">
    <property type="nucleotide sequence ID" value="NZ_JBEWTA010000001.1"/>
</dbReference>
<evidence type="ECO:0000256" key="1">
    <source>
        <dbReference type="ARBA" id="ARBA00004571"/>
    </source>
</evidence>
<dbReference type="InterPro" id="IPR050298">
    <property type="entry name" value="Gram-neg_bact_OMP"/>
</dbReference>
<comment type="subcellular location">
    <subcellularLocation>
        <location evidence="1">Cell outer membrane</location>
        <topology evidence="1">Multi-pass membrane protein</topology>
    </subcellularLocation>
</comment>
<reference evidence="6 7" key="1">
    <citation type="submission" date="2024-06" db="EMBL/GenBank/DDBJ databases">
        <title>Genomic Encyclopedia of Type Strains, Phase V (KMG-V): Genome sequencing to study the core and pangenomes of soil and plant-associated prokaryotes.</title>
        <authorList>
            <person name="Whitman W."/>
        </authorList>
    </citation>
    <scope>NUCLEOTIDE SEQUENCE [LARGE SCALE GENOMIC DNA]</scope>
    <source>
        <strain evidence="6 7">NE40</strain>
    </source>
</reference>
<keyword evidence="3" id="KW-0472">Membrane</keyword>
<dbReference type="InterPro" id="IPR033900">
    <property type="entry name" value="Gram_neg_porin_domain"/>
</dbReference>
<evidence type="ECO:0000313" key="7">
    <source>
        <dbReference type="Proteomes" id="UP001549366"/>
    </source>
</evidence>
<dbReference type="Proteomes" id="UP001549366">
    <property type="component" value="Unassembled WGS sequence"/>
</dbReference>
<organism evidence="6 7">
    <name type="scientific">Endozoicomonas lisbonensis</name>
    <dbReference type="NCBI Taxonomy" id="3120522"/>
    <lineage>
        <taxon>Bacteria</taxon>
        <taxon>Pseudomonadati</taxon>
        <taxon>Pseudomonadota</taxon>
        <taxon>Gammaproteobacteria</taxon>
        <taxon>Oceanospirillales</taxon>
        <taxon>Endozoicomonadaceae</taxon>
        <taxon>Endozoicomonas</taxon>
    </lineage>
</organism>
<accession>A0ABV2SDN3</accession>
<evidence type="ECO:0000256" key="4">
    <source>
        <dbReference type="SAM" id="SignalP"/>
    </source>
</evidence>
<dbReference type="Gene3D" id="2.40.160.10">
    <property type="entry name" value="Porin"/>
    <property type="match status" value="1"/>
</dbReference>
<proteinExistence type="predicted"/>
<evidence type="ECO:0000256" key="2">
    <source>
        <dbReference type="ARBA" id="ARBA00022729"/>
    </source>
</evidence>